<dbReference type="KEGG" id="apb:SAR116_0290"/>
<evidence type="ECO:0000313" key="2">
    <source>
        <dbReference type="EMBL" id="ADE38533.1"/>
    </source>
</evidence>
<keyword evidence="1" id="KW-0812">Transmembrane</keyword>
<dbReference type="Pfam" id="PF03591">
    <property type="entry name" value="AzlC"/>
    <property type="match status" value="1"/>
</dbReference>
<dbReference type="OrthoDB" id="7675159at2"/>
<gene>
    <name evidence="2" type="ordered locus">SAR116_0290</name>
</gene>
<name>D5BQ35_PUNMI</name>
<proteinExistence type="predicted"/>
<feature type="transmembrane region" description="Helical" evidence="1">
    <location>
        <begin position="64"/>
        <end position="87"/>
    </location>
</feature>
<sequence>MAETSPPITKDKIADRLWLIGIRDAVNVPGFALMSTMIGFASIAREAGFDVWMTMVTTATVFGMPGQVAFASLFAGGASLLLIFVAVSLANMRMMLMVISGSDILNLSAHNLPFWKRLLFMHFLAITSWAQIGFKAQQYPPPLLLGYYIGFSLTIFTFAMGGTLIGFYIADWIPPDILRLVIFVTPLYILLLVINARQTLNRLAAVIGGTLCPLIYPLAADWSILIAGVIGGSLAMLIYRLRGWK</sequence>
<dbReference type="InterPro" id="IPR011606">
    <property type="entry name" value="Brnchd-chn_aa_trnsp_permease"/>
</dbReference>
<reference evidence="2 3" key="1">
    <citation type="journal article" date="2010" name="J. Bacteriol.">
        <title>Complete genome sequence of "Candidatus Puniceispirillum marinum" IMCC1322, a representative of the SAR116 clade in the Alphaproteobacteria.</title>
        <authorList>
            <person name="Oh H.M."/>
            <person name="Kwon K.K."/>
            <person name="Kang I."/>
            <person name="Kang S.G."/>
            <person name="Lee J.H."/>
            <person name="Kim S.J."/>
            <person name="Cho J.C."/>
        </authorList>
    </citation>
    <scope>NUCLEOTIDE SEQUENCE [LARGE SCALE GENOMIC DNA]</scope>
    <source>
        <strain evidence="2 3">IMCC1322</strain>
    </source>
</reference>
<feature type="transmembrane region" description="Helical" evidence="1">
    <location>
        <begin position="177"/>
        <end position="194"/>
    </location>
</feature>
<dbReference type="AlphaFoldDB" id="D5BQ35"/>
<feature type="transmembrane region" description="Helical" evidence="1">
    <location>
        <begin position="214"/>
        <end position="239"/>
    </location>
</feature>
<dbReference type="EMBL" id="CP001751">
    <property type="protein sequence ID" value="ADE38533.1"/>
    <property type="molecule type" value="Genomic_DNA"/>
</dbReference>
<feature type="transmembrane region" description="Helical" evidence="1">
    <location>
        <begin position="25"/>
        <end position="44"/>
    </location>
</feature>
<keyword evidence="3" id="KW-1185">Reference proteome</keyword>
<dbReference type="eggNOG" id="COG1296">
    <property type="taxonomic scope" value="Bacteria"/>
</dbReference>
<keyword evidence="1" id="KW-1133">Transmembrane helix</keyword>
<protein>
    <submittedName>
        <fullName evidence="2">AzlC family protein</fullName>
    </submittedName>
</protein>
<dbReference type="STRING" id="488538.SAR116_0290"/>
<feature type="transmembrane region" description="Helical" evidence="1">
    <location>
        <begin position="146"/>
        <end position="170"/>
    </location>
</feature>
<evidence type="ECO:0000256" key="1">
    <source>
        <dbReference type="SAM" id="Phobius"/>
    </source>
</evidence>
<accession>D5BQ35</accession>
<keyword evidence="1" id="KW-0472">Membrane</keyword>
<organism evidence="2 3">
    <name type="scientific">Puniceispirillum marinum (strain IMCC1322)</name>
    <dbReference type="NCBI Taxonomy" id="488538"/>
    <lineage>
        <taxon>Bacteria</taxon>
        <taxon>Pseudomonadati</taxon>
        <taxon>Pseudomonadota</taxon>
        <taxon>Alphaproteobacteria</taxon>
        <taxon>Candidatus Puniceispirillales</taxon>
        <taxon>Candidatus Puniceispirillaceae</taxon>
        <taxon>Candidatus Puniceispirillum</taxon>
    </lineage>
</organism>
<dbReference type="Proteomes" id="UP000007460">
    <property type="component" value="Chromosome"/>
</dbReference>
<dbReference type="HOGENOM" id="CLU_093154_0_0_5"/>
<evidence type="ECO:0000313" key="3">
    <source>
        <dbReference type="Proteomes" id="UP000007460"/>
    </source>
</evidence>